<keyword evidence="6 8" id="KW-0472">Membrane</keyword>
<evidence type="ECO:0000256" key="4">
    <source>
        <dbReference type="ARBA" id="ARBA00022989"/>
    </source>
</evidence>
<dbReference type="Gene3D" id="1.20.1080.10">
    <property type="entry name" value="Glycerol uptake facilitator protein"/>
    <property type="match status" value="1"/>
</dbReference>
<evidence type="ECO:0000256" key="7">
    <source>
        <dbReference type="RuleBase" id="RU000477"/>
    </source>
</evidence>
<dbReference type="InterPro" id="IPR022357">
    <property type="entry name" value="MIP_CS"/>
</dbReference>
<evidence type="ECO:0000313" key="10">
    <source>
        <dbReference type="Proteomes" id="UP001327560"/>
    </source>
</evidence>
<dbReference type="InterPro" id="IPR000425">
    <property type="entry name" value="MIP"/>
</dbReference>
<dbReference type="PANTHER" id="PTHR45665">
    <property type="entry name" value="AQUAPORIN-8"/>
    <property type="match status" value="1"/>
</dbReference>
<keyword evidence="10" id="KW-1185">Reference proteome</keyword>
<keyword evidence="5" id="KW-0346">Stress response</keyword>
<dbReference type="GO" id="GO:0015250">
    <property type="term" value="F:water channel activity"/>
    <property type="evidence" value="ECO:0007669"/>
    <property type="project" value="TreeGrafter"/>
</dbReference>
<dbReference type="AlphaFoldDB" id="A0AAQ3KTN5"/>
<evidence type="ECO:0000256" key="8">
    <source>
        <dbReference type="SAM" id="Phobius"/>
    </source>
</evidence>
<proteinExistence type="inferred from homology"/>
<feature type="transmembrane region" description="Helical" evidence="8">
    <location>
        <begin position="91"/>
        <end position="111"/>
    </location>
</feature>
<dbReference type="GO" id="GO:0016020">
    <property type="term" value="C:membrane"/>
    <property type="evidence" value="ECO:0007669"/>
    <property type="project" value="UniProtKB-SubCell"/>
</dbReference>
<evidence type="ECO:0000256" key="3">
    <source>
        <dbReference type="ARBA" id="ARBA00022692"/>
    </source>
</evidence>
<dbReference type="InterPro" id="IPR034294">
    <property type="entry name" value="Aquaporin_transptr"/>
</dbReference>
<dbReference type="Pfam" id="PF00230">
    <property type="entry name" value="MIP"/>
    <property type="match status" value="1"/>
</dbReference>
<feature type="transmembrane region" description="Helical" evidence="8">
    <location>
        <begin position="59"/>
        <end position="79"/>
    </location>
</feature>
<evidence type="ECO:0000313" key="9">
    <source>
        <dbReference type="EMBL" id="WOL14574.1"/>
    </source>
</evidence>
<dbReference type="PANTHER" id="PTHR45665:SF26">
    <property type="entry name" value="AQUAPORIN TIP4-1"/>
    <property type="match status" value="1"/>
</dbReference>
<protein>
    <recommendedName>
        <fullName evidence="11">Aquaporin TIP4-4</fullName>
    </recommendedName>
</protein>
<accession>A0AAQ3KTN5</accession>
<reference evidence="9 10" key="1">
    <citation type="submission" date="2023-10" db="EMBL/GenBank/DDBJ databases">
        <title>Chromosome-scale genome assembly provides insights into flower coloration mechanisms of Canna indica.</title>
        <authorList>
            <person name="Li C."/>
        </authorList>
    </citation>
    <scope>NUCLEOTIDE SEQUENCE [LARGE SCALE GENOMIC DNA]</scope>
    <source>
        <tissue evidence="9">Flower</tissue>
    </source>
</reference>
<dbReference type="PRINTS" id="PR00783">
    <property type="entry name" value="MINTRINSICP"/>
</dbReference>
<dbReference type="SUPFAM" id="SSF81338">
    <property type="entry name" value="Aquaporin-like"/>
    <property type="match status" value="1"/>
</dbReference>
<evidence type="ECO:0000256" key="1">
    <source>
        <dbReference type="ARBA" id="ARBA00004141"/>
    </source>
</evidence>
<sequence length="223" mass="22939">MTVSVFEMTVSECGSRKEAAESDLARSVFVELLLTFLFVFVGVGAAMTAEKMEGGQVSIMGLMAAVAAAALLVPMMVAVGLDVSAGHVNPAVTIGFAIGGHVTALRCALYVTVQLMGSSMACLLLEYITGGELETLVPALGPGVSPLQGVIMELVLTFSIVFCVYAVVDPGHSVVSGIGPLLVGLVVGANALAGAPFSGASMNPARSFGPSLVSWNWTNHWVY</sequence>
<feature type="transmembrane region" description="Helical" evidence="8">
    <location>
        <begin position="28"/>
        <end position="47"/>
    </location>
</feature>
<comment type="similarity">
    <text evidence="7">Belongs to the MIP/aquaporin (TC 1.A.8) family.</text>
</comment>
<feature type="transmembrane region" description="Helical" evidence="8">
    <location>
        <begin position="174"/>
        <end position="197"/>
    </location>
</feature>
<evidence type="ECO:0000256" key="6">
    <source>
        <dbReference type="ARBA" id="ARBA00023136"/>
    </source>
</evidence>
<dbReference type="PROSITE" id="PS00221">
    <property type="entry name" value="MIP"/>
    <property type="match status" value="1"/>
</dbReference>
<keyword evidence="3 7" id="KW-0812">Transmembrane</keyword>
<evidence type="ECO:0000256" key="2">
    <source>
        <dbReference type="ARBA" id="ARBA00022448"/>
    </source>
</evidence>
<name>A0AAQ3KTN5_9LILI</name>
<keyword evidence="2 7" id="KW-0813">Transport</keyword>
<gene>
    <name evidence="9" type="ORF">Cni_G23354</name>
</gene>
<keyword evidence="4 8" id="KW-1133">Transmembrane helix</keyword>
<comment type="subcellular location">
    <subcellularLocation>
        <location evidence="1">Membrane</location>
        <topology evidence="1">Multi-pass membrane protein</topology>
    </subcellularLocation>
</comment>
<feature type="transmembrane region" description="Helical" evidence="8">
    <location>
        <begin position="150"/>
        <end position="168"/>
    </location>
</feature>
<evidence type="ECO:0000256" key="5">
    <source>
        <dbReference type="ARBA" id="ARBA00023016"/>
    </source>
</evidence>
<dbReference type="EMBL" id="CP136896">
    <property type="protein sequence ID" value="WOL14574.1"/>
    <property type="molecule type" value="Genomic_DNA"/>
</dbReference>
<organism evidence="9 10">
    <name type="scientific">Canna indica</name>
    <name type="common">Indian-shot</name>
    <dbReference type="NCBI Taxonomy" id="4628"/>
    <lineage>
        <taxon>Eukaryota</taxon>
        <taxon>Viridiplantae</taxon>
        <taxon>Streptophyta</taxon>
        <taxon>Embryophyta</taxon>
        <taxon>Tracheophyta</taxon>
        <taxon>Spermatophyta</taxon>
        <taxon>Magnoliopsida</taxon>
        <taxon>Liliopsida</taxon>
        <taxon>Zingiberales</taxon>
        <taxon>Cannaceae</taxon>
        <taxon>Canna</taxon>
    </lineage>
</organism>
<dbReference type="InterPro" id="IPR023271">
    <property type="entry name" value="Aquaporin-like"/>
</dbReference>
<evidence type="ECO:0008006" key="11">
    <source>
        <dbReference type="Google" id="ProtNLM"/>
    </source>
</evidence>
<dbReference type="Proteomes" id="UP001327560">
    <property type="component" value="Chromosome 7"/>
</dbReference>